<reference evidence="2" key="1">
    <citation type="journal article" date="2023" name="BMC Genomics">
        <title>Chromosome-level genome assemblies of Cutaneotrichosporon spp. (Trichosporonales, Basidiomycota) reveal imbalanced evolution between nucleotide sequences and chromosome synteny.</title>
        <authorList>
            <person name="Kobayashi Y."/>
            <person name="Kayamori A."/>
            <person name="Aoki K."/>
            <person name="Shiwa Y."/>
            <person name="Matsutani M."/>
            <person name="Fujita N."/>
            <person name="Sugita T."/>
            <person name="Iwasaki W."/>
            <person name="Tanaka N."/>
            <person name="Takashima M."/>
        </authorList>
    </citation>
    <scope>NUCLEOTIDE SEQUENCE</scope>
    <source>
        <strain evidence="2">HIS016</strain>
    </source>
</reference>
<name>A0AAD3TP61_9TREE</name>
<dbReference type="SUPFAM" id="SSF53639">
    <property type="entry name" value="AraD/HMP-PK domain-like"/>
    <property type="match status" value="1"/>
</dbReference>
<dbReference type="Pfam" id="PF00596">
    <property type="entry name" value="Aldolase_II"/>
    <property type="match status" value="1"/>
</dbReference>
<dbReference type="InterPro" id="IPR036409">
    <property type="entry name" value="Aldolase_II/adducin_N_sf"/>
</dbReference>
<evidence type="ECO:0000313" key="2">
    <source>
        <dbReference type="EMBL" id="GMK54285.1"/>
    </source>
</evidence>
<keyword evidence="3" id="KW-1185">Reference proteome</keyword>
<evidence type="ECO:0000313" key="3">
    <source>
        <dbReference type="Proteomes" id="UP001222932"/>
    </source>
</evidence>
<dbReference type="GO" id="GO:0005856">
    <property type="term" value="C:cytoskeleton"/>
    <property type="evidence" value="ECO:0007669"/>
    <property type="project" value="TreeGrafter"/>
</dbReference>
<gene>
    <name evidence="2" type="ORF">CspeluHIS016_0108710</name>
</gene>
<proteinExistence type="predicted"/>
<organism evidence="2 3">
    <name type="scientific">Cutaneotrichosporon spelunceum</name>
    <dbReference type="NCBI Taxonomy" id="1672016"/>
    <lineage>
        <taxon>Eukaryota</taxon>
        <taxon>Fungi</taxon>
        <taxon>Dikarya</taxon>
        <taxon>Basidiomycota</taxon>
        <taxon>Agaricomycotina</taxon>
        <taxon>Tremellomycetes</taxon>
        <taxon>Trichosporonales</taxon>
        <taxon>Trichosporonaceae</taxon>
        <taxon>Cutaneotrichosporon</taxon>
    </lineage>
</organism>
<protein>
    <recommendedName>
        <fullName evidence="1">Class II aldolase/adducin N-terminal domain-containing protein</fullName>
    </recommendedName>
</protein>
<reference evidence="2" key="2">
    <citation type="submission" date="2023-06" db="EMBL/GenBank/DDBJ databases">
        <authorList>
            <person name="Kobayashi Y."/>
            <person name="Kayamori A."/>
            <person name="Aoki K."/>
            <person name="Shiwa Y."/>
            <person name="Fujita N."/>
            <person name="Sugita T."/>
            <person name="Iwasaki W."/>
            <person name="Tanaka N."/>
            <person name="Takashima M."/>
        </authorList>
    </citation>
    <scope>NUCLEOTIDE SEQUENCE</scope>
    <source>
        <strain evidence="2">HIS016</strain>
    </source>
</reference>
<dbReference type="EMBL" id="BTCM01000001">
    <property type="protein sequence ID" value="GMK54285.1"/>
    <property type="molecule type" value="Genomic_DNA"/>
</dbReference>
<dbReference type="PANTHER" id="PTHR10672:SF39">
    <property type="entry name" value="CLASS II ALDOLASE_ADDUCIN N-TERMINAL DOMAIN-CONTAINING PROTEIN"/>
    <property type="match status" value="1"/>
</dbReference>
<sequence length="282" mass="30507">MATLFNLDVNVAHTTGAARPSVGKFRKPNPPTFTSEDERARYQKGRLALAARIFAEQGWGIGCAGGLSARDAVNSDLVWVLPRGKPLCAIGSADLVGVNLDGHIVIPSATLREYDDGHVPLHLAIYRARPDVHGIVSGHTPHGRAFSTRGETVRMLWQDSCFFAGRVPVLPFLAGVRVATEPEGVTDVLEDGKGLVMQNRGLLMTAATIEGAIATYIRLENLCGNQMLVEAAVRGRGGRMIEVGEEEVKFTLQNVGSEHHAWLMGMPYFARWDKRTGGALVV</sequence>
<dbReference type="SMART" id="SM01007">
    <property type="entry name" value="Aldolase_II"/>
    <property type="match status" value="1"/>
</dbReference>
<dbReference type="Proteomes" id="UP001222932">
    <property type="component" value="Unassembled WGS sequence"/>
</dbReference>
<dbReference type="AlphaFoldDB" id="A0AAD3TP61"/>
<accession>A0AAD3TP61</accession>
<evidence type="ECO:0000259" key="1">
    <source>
        <dbReference type="SMART" id="SM01007"/>
    </source>
</evidence>
<dbReference type="PANTHER" id="PTHR10672">
    <property type="entry name" value="ADDUCIN"/>
    <property type="match status" value="1"/>
</dbReference>
<dbReference type="Gene3D" id="3.40.225.10">
    <property type="entry name" value="Class II aldolase/adducin N-terminal domain"/>
    <property type="match status" value="1"/>
</dbReference>
<dbReference type="InterPro" id="IPR001303">
    <property type="entry name" value="Aldolase_II/adducin_N"/>
</dbReference>
<dbReference type="InterPro" id="IPR051017">
    <property type="entry name" value="Aldolase-II_Adducin_sf"/>
</dbReference>
<comment type="caution">
    <text evidence="2">The sequence shown here is derived from an EMBL/GenBank/DDBJ whole genome shotgun (WGS) entry which is preliminary data.</text>
</comment>
<dbReference type="GO" id="GO:0051015">
    <property type="term" value="F:actin filament binding"/>
    <property type="evidence" value="ECO:0007669"/>
    <property type="project" value="TreeGrafter"/>
</dbReference>
<feature type="domain" description="Class II aldolase/adducin N-terminal" evidence="1">
    <location>
        <begin position="45"/>
        <end position="227"/>
    </location>
</feature>